<proteinExistence type="predicted"/>
<name>A0A815Y8M6_9BILA</name>
<reference evidence="1" key="1">
    <citation type="submission" date="2021-02" db="EMBL/GenBank/DDBJ databases">
        <authorList>
            <person name="Nowell W R."/>
        </authorList>
    </citation>
    <scope>NUCLEOTIDE SEQUENCE</scope>
</reference>
<evidence type="ECO:0000313" key="2">
    <source>
        <dbReference type="Proteomes" id="UP000663855"/>
    </source>
</evidence>
<gene>
    <name evidence="1" type="ORF">CJN711_LOCUS31706</name>
</gene>
<organism evidence="1 2">
    <name type="scientific">Rotaria magnacalcarata</name>
    <dbReference type="NCBI Taxonomy" id="392030"/>
    <lineage>
        <taxon>Eukaryota</taxon>
        <taxon>Metazoa</taxon>
        <taxon>Spiralia</taxon>
        <taxon>Gnathifera</taxon>
        <taxon>Rotifera</taxon>
        <taxon>Eurotatoria</taxon>
        <taxon>Bdelloidea</taxon>
        <taxon>Philodinida</taxon>
        <taxon>Philodinidae</taxon>
        <taxon>Rotaria</taxon>
    </lineage>
</organism>
<dbReference type="AlphaFoldDB" id="A0A815Y8M6"/>
<evidence type="ECO:0000313" key="1">
    <source>
        <dbReference type="EMBL" id="CAF1568276.1"/>
    </source>
</evidence>
<accession>A0A815Y8M6</accession>
<dbReference type="Proteomes" id="UP000663855">
    <property type="component" value="Unassembled WGS sequence"/>
</dbReference>
<dbReference type="EMBL" id="CAJNOV010015161">
    <property type="protein sequence ID" value="CAF1568276.1"/>
    <property type="molecule type" value="Genomic_DNA"/>
</dbReference>
<comment type="caution">
    <text evidence="1">The sequence shown here is derived from an EMBL/GenBank/DDBJ whole genome shotgun (WGS) entry which is preliminary data.</text>
</comment>
<protein>
    <submittedName>
        <fullName evidence="1">Uncharacterized protein</fullName>
    </submittedName>
</protein>
<sequence>MSNYRRFRNFVDAWKVRPIHGFEKYLFSNNEISLNNAISPIRSNRKHNVDPARFIYPRDAMGNLLTPLGKRTSHTSIPLYLPKYDFIKIRSPIWTIKNVHHSKENIHRVGPMTYNSVNDKSQLPCKFGWTQIGRKTYNNHSRLILPFYDTRKYKQVGNPYSFTYDLQIRRAYTMEHIVEFCGYIRSNDDILSHFRSVPSEATIATKLDYVNQFMKSIQWAPMGIVKPNVSSIHITNTVANTQNKSETLTTNAFLNVDVNSI</sequence>